<evidence type="ECO:0000313" key="7">
    <source>
        <dbReference type="EMBL" id="SDW67933.1"/>
    </source>
</evidence>
<dbReference type="InterPro" id="IPR018264">
    <property type="entry name" value="Ribosomal_bL33_CS"/>
</dbReference>
<dbReference type="PROSITE" id="PS00582">
    <property type="entry name" value="RIBOSOMAL_L33"/>
    <property type="match status" value="1"/>
</dbReference>
<dbReference type="NCBIfam" id="TIGR01023">
    <property type="entry name" value="rpmG_bact"/>
    <property type="match status" value="1"/>
</dbReference>
<dbReference type="EMBL" id="FNOJ01000011">
    <property type="protein sequence ID" value="SDW67933.1"/>
    <property type="molecule type" value="Genomic_DNA"/>
</dbReference>
<dbReference type="GO" id="GO:0003735">
    <property type="term" value="F:structural constituent of ribosome"/>
    <property type="evidence" value="ECO:0007669"/>
    <property type="project" value="InterPro"/>
</dbReference>
<sequence>MREIITLACTDCKQRNYTTMKNKKNDPDRIELKKYCPTCNSHTTHRETR</sequence>
<dbReference type="HAMAP" id="MF_00294">
    <property type="entry name" value="Ribosomal_bL33"/>
    <property type="match status" value="1"/>
</dbReference>
<reference evidence="7" key="2">
    <citation type="submission" date="2016-10" db="EMBL/GenBank/DDBJ databases">
        <authorList>
            <person name="de Groot N.N."/>
        </authorList>
    </citation>
    <scope>NUCLEOTIDE SEQUENCE [LARGE SCALE GENOMIC DNA]</scope>
    <source>
        <strain evidence="7">DSM 12489</strain>
    </source>
</reference>
<dbReference type="InterPro" id="IPR038584">
    <property type="entry name" value="Ribosomal_bL33_sf"/>
</dbReference>
<dbReference type="Proteomes" id="UP000182589">
    <property type="component" value="Unassembled WGS sequence"/>
</dbReference>
<name>A0A1H2VHZ8_9BACL</name>
<dbReference type="PANTHER" id="PTHR43168">
    <property type="entry name" value="50S RIBOSOMAL PROTEIN L33, CHLOROPLASTIC"/>
    <property type="match status" value="1"/>
</dbReference>
<evidence type="ECO:0000313" key="8">
    <source>
        <dbReference type="Proteomes" id="UP000182589"/>
    </source>
</evidence>
<keyword evidence="3 5" id="KW-0687">Ribonucleoprotein</keyword>
<dbReference type="NCBIfam" id="NF001860">
    <property type="entry name" value="PRK00595.1"/>
    <property type="match status" value="1"/>
</dbReference>
<reference evidence="6" key="3">
    <citation type="submission" date="2023-02" db="EMBL/GenBank/DDBJ databases">
        <title>Proposal of a novel subspecies: Alicyclobacillus hesperidum subspecies aegle.</title>
        <authorList>
            <person name="Goto K."/>
            <person name="Fujii T."/>
            <person name="Yasui K."/>
            <person name="Mochida K."/>
            <person name="Kato-Tanaka Y."/>
            <person name="Morohoshi S."/>
            <person name="An S.Y."/>
            <person name="Kasai H."/>
            <person name="Yokota A."/>
        </authorList>
    </citation>
    <scope>NUCLEOTIDE SEQUENCE</scope>
    <source>
        <strain evidence="6">DSM 12766</strain>
    </source>
</reference>
<accession>A0A1H2VHZ8</accession>
<dbReference type="STRING" id="89784.SAMN04489725_11118"/>
<dbReference type="GO" id="GO:0005737">
    <property type="term" value="C:cytoplasm"/>
    <property type="evidence" value="ECO:0007669"/>
    <property type="project" value="UniProtKB-ARBA"/>
</dbReference>
<dbReference type="InterPro" id="IPR001705">
    <property type="entry name" value="Ribosomal_bL33"/>
</dbReference>
<dbReference type="GO" id="GO:0006412">
    <property type="term" value="P:translation"/>
    <property type="evidence" value="ECO:0007669"/>
    <property type="project" value="UniProtKB-UniRule"/>
</dbReference>
<dbReference type="GO" id="GO:0005840">
    <property type="term" value="C:ribosome"/>
    <property type="evidence" value="ECO:0007669"/>
    <property type="project" value="UniProtKB-KW"/>
</dbReference>
<dbReference type="NCBIfam" id="NF001764">
    <property type="entry name" value="PRK00504.1"/>
    <property type="match status" value="1"/>
</dbReference>
<protein>
    <recommendedName>
        <fullName evidence="4 5">Large ribosomal subunit protein bL33</fullName>
    </recommendedName>
</protein>
<dbReference type="Gene3D" id="2.20.28.120">
    <property type="entry name" value="Ribosomal protein L33"/>
    <property type="match status" value="1"/>
</dbReference>
<evidence type="ECO:0000256" key="3">
    <source>
        <dbReference type="ARBA" id="ARBA00023274"/>
    </source>
</evidence>
<evidence type="ECO:0000256" key="2">
    <source>
        <dbReference type="ARBA" id="ARBA00022980"/>
    </source>
</evidence>
<organism evidence="7 8">
    <name type="scientific">Alicyclobacillus hesperidum</name>
    <dbReference type="NCBI Taxonomy" id="89784"/>
    <lineage>
        <taxon>Bacteria</taxon>
        <taxon>Bacillati</taxon>
        <taxon>Bacillota</taxon>
        <taxon>Bacilli</taxon>
        <taxon>Bacillales</taxon>
        <taxon>Alicyclobacillaceae</taxon>
        <taxon>Alicyclobacillus</taxon>
    </lineage>
</organism>
<gene>
    <name evidence="5 6" type="primary">rpmG</name>
    <name evidence="6" type="ORF">Heshes_05910</name>
    <name evidence="7" type="ORF">SAMN04489725_11118</name>
</gene>
<dbReference type="GO" id="GO:1990904">
    <property type="term" value="C:ribonucleoprotein complex"/>
    <property type="evidence" value="ECO:0007669"/>
    <property type="project" value="UniProtKB-KW"/>
</dbReference>
<dbReference type="InterPro" id="IPR011332">
    <property type="entry name" value="Ribosomal_zn-bd"/>
</dbReference>
<evidence type="ECO:0000256" key="4">
    <source>
        <dbReference type="ARBA" id="ARBA00035176"/>
    </source>
</evidence>
<dbReference type="Pfam" id="PF00471">
    <property type="entry name" value="Ribosomal_L33"/>
    <property type="match status" value="1"/>
</dbReference>
<comment type="similarity">
    <text evidence="1 5">Belongs to the bacterial ribosomal protein bL33 family.</text>
</comment>
<dbReference type="EMBL" id="BSRA01000003">
    <property type="protein sequence ID" value="GLV12907.1"/>
    <property type="molecule type" value="Genomic_DNA"/>
</dbReference>
<dbReference type="PANTHER" id="PTHR43168:SF2">
    <property type="entry name" value="LARGE RIBOSOMAL SUBUNIT PROTEIN BL33C"/>
    <property type="match status" value="1"/>
</dbReference>
<dbReference type="AlphaFoldDB" id="A0A1H2VHZ8"/>
<dbReference type="SUPFAM" id="SSF57829">
    <property type="entry name" value="Zn-binding ribosomal proteins"/>
    <property type="match status" value="1"/>
</dbReference>
<dbReference type="RefSeq" id="WP_040288514.1">
    <property type="nucleotide sequence ID" value="NZ_BSRA01000003.1"/>
</dbReference>
<reference evidence="8" key="1">
    <citation type="submission" date="2016-10" db="EMBL/GenBank/DDBJ databases">
        <authorList>
            <person name="Varghese N."/>
        </authorList>
    </citation>
    <scope>NUCLEOTIDE SEQUENCE [LARGE SCALE GENOMIC DNA]</scope>
    <source>
        <strain evidence="8">DSM 12489</strain>
    </source>
</reference>
<evidence type="ECO:0000256" key="5">
    <source>
        <dbReference type="HAMAP-Rule" id="MF_00294"/>
    </source>
</evidence>
<evidence type="ECO:0000313" key="6">
    <source>
        <dbReference type="EMBL" id="GLV12907.1"/>
    </source>
</evidence>
<evidence type="ECO:0000256" key="1">
    <source>
        <dbReference type="ARBA" id="ARBA00007596"/>
    </source>
</evidence>
<keyword evidence="8" id="KW-1185">Reference proteome</keyword>
<proteinExistence type="inferred from homology"/>
<keyword evidence="2 5" id="KW-0689">Ribosomal protein</keyword>
<dbReference type="Proteomes" id="UP001157137">
    <property type="component" value="Unassembled WGS sequence"/>
</dbReference>